<name>A0ABS6DGG4_9ENTR</name>
<evidence type="ECO:0000256" key="2">
    <source>
        <dbReference type="ARBA" id="ARBA00022448"/>
    </source>
</evidence>
<evidence type="ECO:0000256" key="7">
    <source>
        <dbReference type="ARBA" id="ARBA00023136"/>
    </source>
</evidence>
<dbReference type="Proteomes" id="UP000686327">
    <property type="component" value="Unassembled WGS sequence"/>
</dbReference>
<gene>
    <name evidence="10" type="ORF">KC222_07960</name>
</gene>
<feature type="transmembrane region" description="Helical" evidence="8">
    <location>
        <begin position="335"/>
        <end position="356"/>
    </location>
</feature>
<evidence type="ECO:0000313" key="10">
    <source>
        <dbReference type="EMBL" id="MBU4681946.1"/>
    </source>
</evidence>
<dbReference type="EMBL" id="JAGRYU010000011">
    <property type="protein sequence ID" value="MBU4681946.1"/>
    <property type="molecule type" value="Genomic_DNA"/>
</dbReference>
<dbReference type="Pfam" id="PF07690">
    <property type="entry name" value="MFS_1"/>
    <property type="match status" value="1"/>
</dbReference>
<keyword evidence="6 8" id="KW-1133">Transmembrane helix</keyword>
<evidence type="ECO:0000256" key="6">
    <source>
        <dbReference type="ARBA" id="ARBA00022989"/>
    </source>
</evidence>
<feature type="transmembrane region" description="Helical" evidence="8">
    <location>
        <begin position="60"/>
        <end position="80"/>
    </location>
</feature>
<dbReference type="InterPro" id="IPR011701">
    <property type="entry name" value="MFS"/>
</dbReference>
<feature type="transmembrane region" description="Helical" evidence="8">
    <location>
        <begin position="92"/>
        <end position="113"/>
    </location>
</feature>
<comment type="caution">
    <text evidence="10">The sequence shown here is derived from an EMBL/GenBank/DDBJ whole genome shotgun (WGS) entry which is preliminary data.</text>
</comment>
<dbReference type="InterPro" id="IPR051084">
    <property type="entry name" value="H+-coupled_symporters"/>
</dbReference>
<feature type="transmembrane region" description="Helical" evidence="8">
    <location>
        <begin position="119"/>
        <end position="142"/>
    </location>
</feature>
<feature type="transmembrane region" description="Helical" evidence="8">
    <location>
        <begin position="376"/>
        <end position="395"/>
    </location>
</feature>
<sequence length="436" mass="47126">MSIQRVRPLNGQDYKTLTLAALGGALEFYDFIIFVFFAAVVGELFFPADIPEWLRQVQTFGIFAAGYLARPLGGIVMAHFGDLVGRKKMFTLSILLMALPTLAIGLLPTYATLGIAAPLLLLLMRILQGAAIGGEVPGAWVFVAEHVPARRIGIACGTLTMGLTVGILLGSVVATIINTSLTQQTIHDGGWRIPFLLGGIFGLVAMYLRRWLRETPIFLEMQQRKALAAELPLKAVVAKHKKAVVISMLLTCLLSACIVVVILMSPIWLQKQYGMAPALTLKANSIATIMLCVGCLLAGLAADRFGAGKTFTTGSILLAICSWMFYHLTATYPEYLFLLYGLVGLSVGVVGAVPFVMVRAFPAEVRFTGISFSYNLSYAIFGGLTPVAVTMLMGVSPMAPAWYVLALALVGLGLGLWLRRDIHHEDEAKERTLVQS</sequence>
<comment type="subcellular location">
    <subcellularLocation>
        <location evidence="1">Cell membrane</location>
        <topology evidence="1">Multi-pass membrane protein</topology>
    </subcellularLocation>
</comment>
<evidence type="ECO:0000256" key="3">
    <source>
        <dbReference type="ARBA" id="ARBA00022475"/>
    </source>
</evidence>
<evidence type="ECO:0000259" key="9">
    <source>
        <dbReference type="PROSITE" id="PS50850"/>
    </source>
</evidence>
<feature type="transmembrane region" description="Helical" evidence="8">
    <location>
        <begin position="20"/>
        <end position="40"/>
    </location>
</feature>
<keyword evidence="2" id="KW-0813">Transport</keyword>
<evidence type="ECO:0000256" key="8">
    <source>
        <dbReference type="SAM" id="Phobius"/>
    </source>
</evidence>
<keyword evidence="5" id="KW-0769">Symport</keyword>
<evidence type="ECO:0000313" key="11">
    <source>
        <dbReference type="Proteomes" id="UP000686327"/>
    </source>
</evidence>
<feature type="transmembrane region" description="Helical" evidence="8">
    <location>
        <begin position="281"/>
        <end position="302"/>
    </location>
</feature>
<keyword evidence="4 8" id="KW-0812">Transmembrane</keyword>
<keyword evidence="3" id="KW-1003">Cell membrane</keyword>
<accession>A0ABS6DGG4</accession>
<feature type="transmembrane region" description="Helical" evidence="8">
    <location>
        <begin position="311"/>
        <end position="329"/>
    </location>
</feature>
<evidence type="ECO:0000256" key="5">
    <source>
        <dbReference type="ARBA" id="ARBA00022847"/>
    </source>
</evidence>
<feature type="transmembrane region" description="Helical" evidence="8">
    <location>
        <begin position="154"/>
        <end position="177"/>
    </location>
</feature>
<organism evidence="10 11">
    <name type="scientific">Cedecea davisae</name>
    <dbReference type="NCBI Taxonomy" id="158484"/>
    <lineage>
        <taxon>Bacteria</taxon>
        <taxon>Pseudomonadati</taxon>
        <taxon>Pseudomonadota</taxon>
        <taxon>Gammaproteobacteria</taxon>
        <taxon>Enterobacterales</taxon>
        <taxon>Enterobacteriaceae</taxon>
        <taxon>Cedecea</taxon>
    </lineage>
</organism>
<dbReference type="PROSITE" id="PS50850">
    <property type="entry name" value="MFS"/>
    <property type="match status" value="1"/>
</dbReference>
<keyword evidence="7 8" id="KW-0472">Membrane</keyword>
<dbReference type="RefSeq" id="WP_216375265.1">
    <property type="nucleotide sequence ID" value="NZ_JAGRYT010000009.1"/>
</dbReference>
<keyword evidence="11" id="KW-1185">Reference proteome</keyword>
<feature type="transmembrane region" description="Helical" evidence="8">
    <location>
        <begin position="189"/>
        <end position="208"/>
    </location>
</feature>
<evidence type="ECO:0000256" key="4">
    <source>
        <dbReference type="ARBA" id="ARBA00022692"/>
    </source>
</evidence>
<evidence type="ECO:0000256" key="1">
    <source>
        <dbReference type="ARBA" id="ARBA00004651"/>
    </source>
</evidence>
<reference evidence="11" key="1">
    <citation type="submission" date="2023-07" db="EMBL/GenBank/DDBJ databases">
        <title>Cedecea davisae an AmpC producer and its therapeutic implications.</title>
        <authorList>
            <person name="Notter J."/>
        </authorList>
    </citation>
    <scope>NUCLEOTIDE SEQUENCE [LARGE SCALE GENOMIC DNA]</scope>
    <source>
        <strain evidence="11">1</strain>
    </source>
</reference>
<protein>
    <submittedName>
        <fullName evidence="10">MFS transporter</fullName>
    </submittedName>
</protein>
<proteinExistence type="predicted"/>
<dbReference type="PANTHER" id="PTHR43528">
    <property type="entry name" value="ALPHA-KETOGLUTARATE PERMEASE"/>
    <property type="match status" value="1"/>
</dbReference>
<dbReference type="PANTHER" id="PTHR43528:SF7">
    <property type="entry name" value="MFS TRANSPORTER"/>
    <property type="match status" value="1"/>
</dbReference>
<feature type="transmembrane region" description="Helical" evidence="8">
    <location>
        <begin position="401"/>
        <end position="418"/>
    </location>
</feature>
<feature type="transmembrane region" description="Helical" evidence="8">
    <location>
        <begin position="243"/>
        <end position="269"/>
    </location>
</feature>
<feature type="domain" description="Major facilitator superfamily (MFS) profile" evidence="9">
    <location>
        <begin position="16"/>
        <end position="423"/>
    </location>
</feature>
<dbReference type="InterPro" id="IPR020846">
    <property type="entry name" value="MFS_dom"/>
</dbReference>